<evidence type="ECO:0000313" key="3">
    <source>
        <dbReference type="Proteomes" id="UP000237000"/>
    </source>
</evidence>
<dbReference type="AlphaFoldDB" id="A0A2P5FLZ5"/>
<dbReference type="InParanoid" id="A0A2P5FLZ5"/>
<feature type="region of interest" description="Disordered" evidence="1">
    <location>
        <begin position="93"/>
        <end position="133"/>
    </location>
</feature>
<gene>
    <name evidence="2" type="ORF">TorRG33x02_054110</name>
</gene>
<feature type="region of interest" description="Disordered" evidence="1">
    <location>
        <begin position="50"/>
        <end position="78"/>
    </location>
</feature>
<sequence length="133" mass="14623">MPLARSFISRSKTEHCLHRTSTKTEHHLRHRHQARLLTRIRELCIFAEPSSNPEAPSLLGNRPPTVSRQRPPAPGASADRCLQHLTSCAALASPLRPKPCNQLQGSSTSETTPTSHSAKPTEPRQVPLFPVAS</sequence>
<comment type="caution">
    <text evidence="2">The sequence shown here is derived from an EMBL/GenBank/DDBJ whole genome shotgun (WGS) entry which is preliminary data.</text>
</comment>
<feature type="region of interest" description="Disordered" evidence="1">
    <location>
        <begin position="1"/>
        <end position="26"/>
    </location>
</feature>
<feature type="compositionally biased region" description="Low complexity" evidence="1">
    <location>
        <begin position="106"/>
        <end position="117"/>
    </location>
</feature>
<reference evidence="3" key="1">
    <citation type="submission" date="2016-06" db="EMBL/GenBank/DDBJ databases">
        <title>Parallel loss of symbiosis genes in relatives of nitrogen-fixing non-legume Parasponia.</title>
        <authorList>
            <person name="Van Velzen R."/>
            <person name="Holmer R."/>
            <person name="Bu F."/>
            <person name="Rutten L."/>
            <person name="Van Zeijl A."/>
            <person name="Liu W."/>
            <person name="Santuari L."/>
            <person name="Cao Q."/>
            <person name="Sharma T."/>
            <person name="Shen D."/>
            <person name="Roswanjaya Y."/>
            <person name="Wardhani T."/>
            <person name="Kalhor M.S."/>
            <person name="Jansen J."/>
            <person name="Van den Hoogen J."/>
            <person name="Gungor B."/>
            <person name="Hartog M."/>
            <person name="Hontelez J."/>
            <person name="Verver J."/>
            <person name="Yang W.-C."/>
            <person name="Schijlen E."/>
            <person name="Repin R."/>
            <person name="Schilthuizen M."/>
            <person name="Schranz E."/>
            <person name="Heidstra R."/>
            <person name="Miyata K."/>
            <person name="Fedorova E."/>
            <person name="Kohlen W."/>
            <person name="Bisseling T."/>
            <person name="Smit S."/>
            <person name="Geurts R."/>
        </authorList>
    </citation>
    <scope>NUCLEOTIDE SEQUENCE [LARGE SCALE GENOMIC DNA]</scope>
    <source>
        <strain evidence="3">cv. RG33-2</strain>
    </source>
</reference>
<keyword evidence="3" id="KW-1185">Reference proteome</keyword>
<accession>A0A2P5FLZ5</accession>
<feature type="compositionally biased region" description="Basic and acidic residues" evidence="1">
    <location>
        <begin position="11"/>
        <end position="25"/>
    </location>
</feature>
<protein>
    <submittedName>
        <fullName evidence="2">Uncharacterized protein</fullName>
    </submittedName>
</protein>
<evidence type="ECO:0000256" key="1">
    <source>
        <dbReference type="SAM" id="MobiDB-lite"/>
    </source>
</evidence>
<organism evidence="2 3">
    <name type="scientific">Trema orientale</name>
    <name type="common">Charcoal tree</name>
    <name type="synonym">Celtis orientalis</name>
    <dbReference type="NCBI Taxonomy" id="63057"/>
    <lineage>
        <taxon>Eukaryota</taxon>
        <taxon>Viridiplantae</taxon>
        <taxon>Streptophyta</taxon>
        <taxon>Embryophyta</taxon>
        <taxon>Tracheophyta</taxon>
        <taxon>Spermatophyta</taxon>
        <taxon>Magnoliopsida</taxon>
        <taxon>eudicotyledons</taxon>
        <taxon>Gunneridae</taxon>
        <taxon>Pentapetalae</taxon>
        <taxon>rosids</taxon>
        <taxon>fabids</taxon>
        <taxon>Rosales</taxon>
        <taxon>Cannabaceae</taxon>
        <taxon>Trema</taxon>
    </lineage>
</organism>
<evidence type="ECO:0000313" key="2">
    <source>
        <dbReference type="EMBL" id="PON98796.1"/>
    </source>
</evidence>
<dbReference type="EMBL" id="JXTC01000022">
    <property type="protein sequence ID" value="PON98796.1"/>
    <property type="molecule type" value="Genomic_DNA"/>
</dbReference>
<dbReference type="Proteomes" id="UP000237000">
    <property type="component" value="Unassembled WGS sequence"/>
</dbReference>
<proteinExistence type="predicted"/>
<name>A0A2P5FLZ5_TREOI</name>